<dbReference type="EMBL" id="JAGGJZ010000006">
    <property type="protein sequence ID" value="MBP1890343.1"/>
    <property type="molecule type" value="Genomic_DNA"/>
</dbReference>
<reference evidence="6 7" key="1">
    <citation type="submission" date="2021-03" db="EMBL/GenBank/DDBJ databases">
        <title>Genomic Encyclopedia of Type Strains, Phase IV (KMG-IV): sequencing the most valuable type-strain genomes for metagenomic binning, comparative biology and taxonomic classification.</title>
        <authorList>
            <person name="Goeker M."/>
        </authorList>
    </citation>
    <scope>NUCLEOTIDE SEQUENCE [LARGE SCALE GENOMIC DNA]</scope>
    <source>
        <strain evidence="6 7">DSM 3984</strain>
    </source>
</reference>
<dbReference type="CDD" id="cd01335">
    <property type="entry name" value="Radical_SAM"/>
    <property type="match status" value="1"/>
</dbReference>
<accession>A0ABS4F279</accession>
<evidence type="ECO:0000256" key="3">
    <source>
        <dbReference type="ARBA" id="ARBA00023004"/>
    </source>
</evidence>
<dbReference type="SFLD" id="SFLDG01067">
    <property type="entry name" value="SPASM/twitch_domain_containing"/>
    <property type="match status" value="1"/>
</dbReference>
<dbReference type="InterPro" id="IPR013785">
    <property type="entry name" value="Aldolase_TIM"/>
</dbReference>
<dbReference type="InterPro" id="IPR006638">
    <property type="entry name" value="Elp3/MiaA/NifB-like_rSAM"/>
</dbReference>
<dbReference type="PANTHER" id="PTHR43524">
    <property type="entry name" value="RADICAL SAM SUPERFAMILY PROTEIN"/>
    <property type="match status" value="1"/>
</dbReference>
<evidence type="ECO:0000259" key="5">
    <source>
        <dbReference type="PROSITE" id="PS51918"/>
    </source>
</evidence>
<dbReference type="Gene3D" id="3.20.20.70">
    <property type="entry name" value="Aldolase class I"/>
    <property type="match status" value="1"/>
</dbReference>
<dbReference type="SMART" id="SM00729">
    <property type="entry name" value="Elp3"/>
    <property type="match status" value="1"/>
</dbReference>
<dbReference type="InterPro" id="IPR007197">
    <property type="entry name" value="rSAM"/>
</dbReference>
<protein>
    <submittedName>
        <fullName evidence="6">MoaA/NifB/PqqE/SkfB family radical SAM enzyme</fullName>
    </submittedName>
</protein>
<dbReference type="SFLD" id="SFLDS00029">
    <property type="entry name" value="Radical_SAM"/>
    <property type="match status" value="1"/>
</dbReference>
<proteinExistence type="predicted"/>
<dbReference type="Proteomes" id="UP000783390">
    <property type="component" value="Unassembled WGS sequence"/>
</dbReference>
<evidence type="ECO:0000256" key="4">
    <source>
        <dbReference type="ARBA" id="ARBA00023014"/>
    </source>
</evidence>
<dbReference type="PANTHER" id="PTHR43524:SF1">
    <property type="entry name" value="RADICAL SAM SUPERFAMILY PROTEIN"/>
    <property type="match status" value="1"/>
</dbReference>
<evidence type="ECO:0000256" key="2">
    <source>
        <dbReference type="ARBA" id="ARBA00022723"/>
    </source>
</evidence>
<sequence length="461" mass="53191">MDIKDTIEKSTKEAIIKAGIQLLEKNPEENVDKIFSVIRKGIRDEYSKQGIDDIQKYYEEVPSIHDFIQDILIHTNKNCLSKFFANFVGNATWYGVPKRAKMGKIYDTKVPYTILISPSMRCNLRCTGCYAANYSKKDDIPFEEVDRLVKEARDLGIYYIIVLGGEPFFNEYMLDIYEKYNDMYFTPFTNGTLFDEKLADRLAKLGNVMPMFSLEGFKEETDGRRGDGVFDCVMKGMDLLREKGIPFGVSSATGRMNIDTVTSDKFIDMIIEKGARMIWYFMFMPVGDDPIKDMDFMLTPEQRLELGRRARKIRKTKKIFTIDFFNDAPYVGGCIAGKFYCHINSKEDVEPCIFSHFSTDNVKGRPLIEVFQTPYFKELRKRQPYNKNLLRPCPMVDNPKEIREIVKVTGAKPTHPSANLMVTDKEFMDKLDKLSEDFSKPAAEEFQKEFNGTGNYEFAKG</sequence>
<evidence type="ECO:0000256" key="1">
    <source>
        <dbReference type="ARBA" id="ARBA00022691"/>
    </source>
</evidence>
<dbReference type="InterPro" id="IPR058240">
    <property type="entry name" value="rSAM_sf"/>
</dbReference>
<dbReference type="RefSeq" id="WP_209797266.1">
    <property type="nucleotide sequence ID" value="NZ_JAGGJZ010000006.1"/>
</dbReference>
<keyword evidence="1" id="KW-0949">S-adenosyl-L-methionine</keyword>
<dbReference type="PROSITE" id="PS51918">
    <property type="entry name" value="RADICAL_SAM"/>
    <property type="match status" value="1"/>
</dbReference>
<feature type="domain" description="Radical SAM core" evidence="5">
    <location>
        <begin position="108"/>
        <end position="317"/>
    </location>
</feature>
<dbReference type="CDD" id="cd21128">
    <property type="entry name" value="SPASM_rSAM"/>
    <property type="match status" value="1"/>
</dbReference>
<evidence type="ECO:0000313" key="7">
    <source>
        <dbReference type="Proteomes" id="UP000783390"/>
    </source>
</evidence>
<keyword evidence="4" id="KW-0411">Iron-sulfur</keyword>
<name>A0ABS4F279_9CLOT</name>
<dbReference type="Pfam" id="PF04055">
    <property type="entry name" value="Radical_SAM"/>
    <property type="match status" value="1"/>
</dbReference>
<gene>
    <name evidence="6" type="ORF">J2Z53_001938</name>
</gene>
<organism evidence="6 7">
    <name type="scientific">Clostridium moniliforme</name>
    <dbReference type="NCBI Taxonomy" id="39489"/>
    <lineage>
        <taxon>Bacteria</taxon>
        <taxon>Bacillati</taxon>
        <taxon>Bacillota</taxon>
        <taxon>Clostridia</taxon>
        <taxon>Eubacteriales</taxon>
        <taxon>Clostridiaceae</taxon>
        <taxon>Clostridium</taxon>
    </lineage>
</organism>
<keyword evidence="7" id="KW-1185">Reference proteome</keyword>
<keyword evidence="2" id="KW-0479">Metal-binding</keyword>
<comment type="caution">
    <text evidence="6">The sequence shown here is derived from an EMBL/GenBank/DDBJ whole genome shotgun (WGS) entry which is preliminary data.</text>
</comment>
<evidence type="ECO:0000313" key="6">
    <source>
        <dbReference type="EMBL" id="MBP1890343.1"/>
    </source>
</evidence>
<keyword evidence="3" id="KW-0408">Iron</keyword>
<dbReference type="SUPFAM" id="SSF102114">
    <property type="entry name" value="Radical SAM enzymes"/>
    <property type="match status" value="1"/>
</dbReference>